<dbReference type="PANTHER" id="PTHR45846">
    <property type="entry name" value="TRNA-DIHYDROURIDINE(47) SYNTHASE [NAD(P)(+)]-LIKE"/>
    <property type="match status" value="1"/>
</dbReference>
<dbReference type="InterPro" id="IPR035587">
    <property type="entry name" value="DUS-like_FMN-bd"/>
</dbReference>
<dbReference type="GO" id="GO:0050660">
    <property type="term" value="F:flavin adenine dinucleotide binding"/>
    <property type="evidence" value="ECO:0007669"/>
    <property type="project" value="InterPro"/>
</dbReference>
<protein>
    <submittedName>
        <fullName evidence="9">tRNA dihydrouridine synthase DusB</fullName>
    </submittedName>
</protein>
<evidence type="ECO:0000256" key="7">
    <source>
        <dbReference type="SAM" id="MobiDB-lite"/>
    </source>
</evidence>
<comment type="caution">
    <text evidence="9">The sequence shown here is derived from an EMBL/GenBank/DDBJ whole genome shotgun (WGS) entry which is preliminary data.</text>
</comment>
<evidence type="ECO:0000256" key="4">
    <source>
        <dbReference type="ARBA" id="ARBA00022694"/>
    </source>
</evidence>
<dbReference type="InterPro" id="IPR013785">
    <property type="entry name" value="Aldolase_TIM"/>
</dbReference>
<dbReference type="NCBIfam" id="TIGR00737">
    <property type="entry name" value="nifR3_yhdG"/>
    <property type="match status" value="1"/>
</dbReference>
<evidence type="ECO:0000256" key="3">
    <source>
        <dbReference type="ARBA" id="ARBA00022643"/>
    </source>
</evidence>
<evidence type="ECO:0000259" key="8">
    <source>
        <dbReference type="Pfam" id="PF01207"/>
    </source>
</evidence>
<proteinExistence type="predicted"/>
<dbReference type="Pfam" id="PF01207">
    <property type="entry name" value="Dus"/>
    <property type="match status" value="1"/>
</dbReference>
<evidence type="ECO:0000313" key="9">
    <source>
        <dbReference type="EMBL" id="OLO43056.1"/>
    </source>
</evidence>
<evidence type="ECO:0000256" key="5">
    <source>
        <dbReference type="ARBA" id="ARBA00022857"/>
    </source>
</evidence>
<dbReference type="AlphaFoldDB" id="A0A1Q8V4R2"/>
<dbReference type="Proteomes" id="UP000186857">
    <property type="component" value="Unassembled WGS sequence"/>
</dbReference>
<feature type="domain" description="DUS-like FMN-binding" evidence="8">
    <location>
        <begin position="61"/>
        <end position="394"/>
    </location>
</feature>
<dbReference type="GO" id="GO:0003723">
    <property type="term" value="F:RNA binding"/>
    <property type="evidence" value="ECO:0007669"/>
    <property type="project" value="TreeGrafter"/>
</dbReference>
<keyword evidence="2" id="KW-0285">Flavoprotein</keyword>
<organism evidence="9 10">
    <name type="scientific">Actinomyces oris</name>
    <dbReference type="NCBI Taxonomy" id="544580"/>
    <lineage>
        <taxon>Bacteria</taxon>
        <taxon>Bacillati</taxon>
        <taxon>Actinomycetota</taxon>
        <taxon>Actinomycetes</taxon>
        <taxon>Actinomycetales</taxon>
        <taxon>Actinomycetaceae</taxon>
        <taxon>Actinomyces</taxon>
    </lineage>
</organism>
<reference evidence="9 10" key="1">
    <citation type="submission" date="2016-12" db="EMBL/GenBank/DDBJ databases">
        <title>Genomic Comparison of strains in the 'Actinomyces naeslundii' Group.</title>
        <authorList>
            <person name="Mughal S.R."/>
            <person name="Do T."/>
            <person name="Gilbert S.C."/>
            <person name="Witherden E.A."/>
            <person name="Didelot X."/>
            <person name="Beighton D."/>
        </authorList>
    </citation>
    <scope>NUCLEOTIDE SEQUENCE [LARGE SCALE GENOMIC DNA]</scope>
    <source>
        <strain evidence="9 10">CCUG 33920</strain>
    </source>
</reference>
<keyword evidence="4" id="KW-0819">tRNA processing</keyword>
<feature type="region of interest" description="Disordered" evidence="7">
    <location>
        <begin position="412"/>
        <end position="459"/>
    </location>
</feature>
<dbReference type="Gene3D" id="1.10.1200.80">
    <property type="entry name" value="Putative flavin oxidoreducatase, domain 2"/>
    <property type="match status" value="1"/>
</dbReference>
<dbReference type="PANTHER" id="PTHR45846:SF1">
    <property type="entry name" value="TRNA-DIHYDROURIDINE(47) SYNTHASE [NAD(P)(+)]-LIKE"/>
    <property type="match status" value="1"/>
</dbReference>
<accession>A0A1Q8V4R2</accession>
<dbReference type="InterPro" id="IPR018517">
    <property type="entry name" value="tRNA_hU_synthase_CS"/>
</dbReference>
<dbReference type="SUPFAM" id="SSF51395">
    <property type="entry name" value="FMN-linked oxidoreductases"/>
    <property type="match status" value="1"/>
</dbReference>
<keyword evidence="5" id="KW-0521">NADP</keyword>
<dbReference type="InterPro" id="IPR004652">
    <property type="entry name" value="DusB-like"/>
</dbReference>
<sequence>MPVSVPGRRTGPVAALVLAVCQHVGVTMSETSPRLPDACASGRAPTPLRIGPLVVPTPVELAPMAGVTNASFRRLCREMAEAVLPEALTPSCPGPVSTPGGGLLAPAGLYVTEMVTTRALVERNERTLAMVRTDPAERVRSIQLYGVDPATVGAAVRILVEEDLSDHIDLNFGCPVPKVTRKGGGAALPWKRDLLAAILTEAVRASEAAARAAGRVRQVPVTMKMRLGIDEGHETFLDAARAAENAGIAAVALHARSARQHYSGQARWEEIARLKESTVLPVLGNGDIWLGDDAVRMMETTGCDGVVVGRGCQGRPWLFADIVAAMHGSPARTRPDLDAVIEMIRRHGRMLAEEMGEDRGVRDLRKHVGWYLKGYPVGGAARADLMGIRSLDELDAGLERMRSRLPDVVNYPGDVVEGPRGRAGSPKTPRLPDGWLDSPALDATHREMLSQAESDVSGG</sequence>
<dbReference type="GO" id="GO:0017150">
    <property type="term" value="F:tRNA dihydrouridine synthase activity"/>
    <property type="evidence" value="ECO:0007669"/>
    <property type="project" value="InterPro"/>
</dbReference>
<keyword evidence="6" id="KW-0560">Oxidoreductase</keyword>
<evidence type="ECO:0000256" key="2">
    <source>
        <dbReference type="ARBA" id="ARBA00022630"/>
    </source>
</evidence>
<dbReference type="InterPro" id="IPR024036">
    <property type="entry name" value="tRNA-dHydroUridine_Synthase_C"/>
</dbReference>
<name>A0A1Q8V4R2_9ACTO</name>
<dbReference type="Gene3D" id="3.20.20.70">
    <property type="entry name" value="Aldolase class I"/>
    <property type="match status" value="1"/>
</dbReference>
<dbReference type="EMBL" id="MSKJ01000036">
    <property type="protein sequence ID" value="OLO43056.1"/>
    <property type="molecule type" value="Genomic_DNA"/>
</dbReference>
<dbReference type="PROSITE" id="PS01136">
    <property type="entry name" value="UPF0034"/>
    <property type="match status" value="1"/>
</dbReference>
<gene>
    <name evidence="9" type="ORF">BKH29_12090</name>
</gene>
<evidence type="ECO:0000256" key="1">
    <source>
        <dbReference type="ARBA" id="ARBA00001917"/>
    </source>
</evidence>
<dbReference type="CDD" id="cd02801">
    <property type="entry name" value="DUS_like_FMN"/>
    <property type="match status" value="1"/>
</dbReference>
<keyword evidence="3" id="KW-0288">FMN</keyword>
<comment type="cofactor">
    <cofactor evidence="1">
        <name>FMN</name>
        <dbReference type="ChEBI" id="CHEBI:58210"/>
    </cofactor>
</comment>
<evidence type="ECO:0000256" key="6">
    <source>
        <dbReference type="ARBA" id="ARBA00023002"/>
    </source>
</evidence>
<evidence type="ECO:0000313" key="10">
    <source>
        <dbReference type="Proteomes" id="UP000186857"/>
    </source>
</evidence>